<evidence type="ECO:0000313" key="6">
    <source>
        <dbReference type="Proteomes" id="UP000462212"/>
    </source>
</evidence>
<feature type="transmembrane region" description="Helical" evidence="3">
    <location>
        <begin position="49"/>
        <end position="74"/>
    </location>
</feature>
<keyword evidence="3" id="KW-1133">Transmembrane helix</keyword>
<organism evidence="5 6">
    <name type="scientific">Lachnellula subtilissima</name>
    <dbReference type="NCBI Taxonomy" id="602034"/>
    <lineage>
        <taxon>Eukaryota</taxon>
        <taxon>Fungi</taxon>
        <taxon>Dikarya</taxon>
        <taxon>Ascomycota</taxon>
        <taxon>Pezizomycotina</taxon>
        <taxon>Leotiomycetes</taxon>
        <taxon>Helotiales</taxon>
        <taxon>Lachnaceae</taxon>
        <taxon>Lachnellula</taxon>
    </lineage>
</organism>
<dbReference type="OrthoDB" id="419598at2759"/>
<dbReference type="InterPro" id="IPR008030">
    <property type="entry name" value="NmrA-like"/>
</dbReference>
<evidence type="ECO:0000256" key="3">
    <source>
        <dbReference type="SAM" id="Phobius"/>
    </source>
</evidence>
<dbReference type="PANTHER" id="PTHR47706">
    <property type="entry name" value="NMRA-LIKE FAMILY PROTEIN"/>
    <property type="match status" value="1"/>
</dbReference>
<feature type="transmembrane region" description="Helical" evidence="3">
    <location>
        <begin position="12"/>
        <end position="37"/>
    </location>
</feature>
<keyword evidence="3" id="KW-0472">Membrane</keyword>
<feature type="domain" description="NmrA-like" evidence="4">
    <location>
        <begin position="216"/>
        <end position="322"/>
    </location>
</feature>
<dbReference type="InterPro" id="IPR051609">
    <property type="entry name" value="NmrA/Isoflavone_reductase-like"/>
</dbReference>
<evidence type="ECO:0000256" key="2">
    <source>
        <dbReference type="ARBA" id="ARBA00023002"/>
    </source>
</evidence>
<proteinExistence type="predicted"/>
<dbReference type="EMBL" id="QGMJ01000425">
    <property type="protein sequence ID" value="TVY36489.1"/>
    <property type="molecule type" value="Genomic_DNA"/>
</dbReference>
<feature type="transmembrane region" description="Helical" evidence="3">
    <location>
        <begin position="89"/>
        <end position="112"/>
    </location>
</feature>
<name>A0A8H8UAE4_9HELO</name>
<reference evidence="5 6" key="1">
    <citation type="submission" date="2018-05" db="EMBL/GenBank/DDBJ databases">
        <title>Genome sequencing and assembly of the regulated plant pathogen Lachnellula willkommii and related sister species for the development of diagnostic species identification markers.</title>
        <authorList>
            <person name="Giroux E."/>
            <person name="Bilodeau G."/>
        </authorList>
    </citation>
    <scope>NUCLEOTIDE SEQUENCE [LARGE SCALE GENOMIC DNA]</scope>
    <source>
        <strain evidence="5 6">CBS 197.66</strain>
    </source>
</reference>
<comment type="caution">
    <text evidence="5">The sequence shown here is derived from an EMBL/GenBank/DDBJ whole genome shotgun (WGS) entry which is preliminary data.</text>
</comment>
<accession>A0A8H8UAE4</accession>
<evidence type="ECO:0000259" key="4">
    <source>
        <dbReference type="Pfam" id="PF05368"/>
    </source>
</evidence>
<dbReference type="GO" id="GO:0016491">
    <property type="term" value="F:oxidoreductase activity"/>
    <property type="evidence" value="ECO:0007669"/>
    <property type="project" value="UniProtKB-KW"/>
</dbReference>
<keyword evidence="6" id="KW-1185">Reference proteome</keyword>
<feature type="transmembrane region" description="Helical" evidence="3">
    <location>
        <begin position="148"/>
        <end position="166"/>
    </location>
</feature>
<protein>
    <submittedName>
        <fullName evidence="5">Anthrone oxygenase</fullName>
    </submittedName>
</protein>
<dbReference type="SUPFAM" id="SSF51735">
    <property type="entry name" value="NAD(P)-binding Rossmann-fold domains"/>
    <property type="match status" value="1"/>
</dbReference>
<gene>
    <name evidence="5" type="primary">tpcL</name>
    <name evidence="5" type="ORF">LSUB1_G004540</name>
</gene>
<sequence>MSDITPTLKVLQIFGVASSLFLSGFAFSASHLGIPALRLAPASLRASQFLVIYSQGALISPPLAAASLIAWGFASYCTPGSLLDGGKKALFAVAGVVTFAVLPWTVLVMMPANKRLGEIARQQKGGNEVKVDGGEVEALVRSWDGMNYVRALMPMVGGVVGLWGMLKHILSGSIKLMERDNLEFPRLREVQQNPMKSVERDINALTTIMATPPVENVAIIGAGGHVGKPFTEALLKTNKHNVTALTRVGSTSKIPTGVKLVHVDYDSEDSMVAALKGQQFLVISLGVRVPEEVHGKVVRAAAKAGVAYIMPNVHGFDPKGEGVANPIFGTGTMRRIQDVEETGVPWIVLTTGFWYEWSLALGDNWYGIDIQKKKAWFCDEGHNPINTSTWSRCGEAFAALLSLPESGVSPSLADYKNYPCYVDSFGVTQRKILDSVQRATGTTDEEWEITCEPSEKRYKDGLAEMQTNPQRGFPKALYAHGWSRDGGREYTQKLDNDKLGLKPEDLDAVTKRVVEKVQNGWNPWVEW</sequence>
<evidence type="ECO:0000313" key="5">
    <source>
        <dbReference type="EMBL" id="TVY36489.1"/>
    </source>
</evidence>
<dbReference type="Proteomes" id="UP000462212">
    <property type="component" value="Unassembled WGS sequence"/>
</dbReference>
<dbReference type="AlphaFoldDB" id="A0A8H8UAE4"/>
<keyword evidence="2" id="KW-0560">Oxidoreductase</keyword>
<dbReference type="Pfam" id="PF05368">
    <property type="entry name" value="NmrA"/>
    <property type="match status" value="1"/>
</dbReference>
<dbReference type="InterPro" id="IPR013901">
    <property type="entry name" value="Anthrone_oxy"/>
</dbReference>
<dbReference type="PANTHER" id="PTHR47706:SF7">
    <property type="entry name" value="CIPA-LIKE, PUTATIVE (AFU_ORTHOLOGUE AFUA_1G01630)-RELATED"/>
    <property type="match status" value="1"/>
</dbReference>
<keyword evidence="1" id="KW-0521">NADP</keyword>
<dbReference type="Pfam" id="PF08592">
    <property type="entry name" value="Anthrone_oxy"/>
    <property type="match status" value="1"/>
</dbReference>
<dbReference type="Gene3D" id="3.40.50.720">
    <property type="entry name" value="NAD(P)-binding Rossmann-like Domain"/>
    <property type="match status" value="1"/>
</dbReference>
<evidence type="ECO:0000256" key="1">
    <source>
        <dbReference type="ARBA" id="ARBA00022857"/>
    </source>
</evidence>
<keyword evidence="3" id="KW-0812">Transmembrane</keyword>
<dbReference type="InterPro" id="IPR036291">
    <property type="entry name" value="NAD(P)-bd_dom_sf"/>
</dbReference>